<feature type="domain" description="Activator of Hsp90 ATPase homologue 1/2-like C-terminal" evidence="2">
    <location>
        <begin position="14"/>
        <end position="141"/>
    </location>
</feature>
<protein>
    <submittedName>
        <fullName evidence="3">SRPBCC domain-containing protein</fullName>
    </submittedName>
</protein>
<dbReference type="CDD" id="cd07814">
    <property type="entry name" value="SRPBCC_CalC_Aha1-like"/>
    <property type="match status" value="1"/>
</dbReference>
<comment type="similarity">
    <text evidence="1">Belongs to the AHA1 family.</text>
</comment>
<evidence type="ECO:0000259" key="2">
    <source>
        <dbReference type="Pfam" id="PF08327"/>
    </source>
</evidence>
<evidence type="ECO:0000313" key="3">
    <source>
        <dbReference type="EMBL" id="KAB1644163.1"/>
    </source>
</evidence>
<accession>A0A7J5BFL0</accession>
<dbReference type="EMBL" id="WBKB01000002">
    <property type="protein sequence ID" value="KAB1644163.1"/>
    <property type="molecule type" value="Genomic_DNA"/>
</dbReference>
<dbReference type="OrthoDB" id="5106541at2"/>
<dbReference type="AlphaFoldDB" id="A0A7J5BFL0"/>
<dbReference type="InterPro" id="IPR013538">
    <property type="entry name" value="ASHA1/2-like_C"/>
</dbReference>
<evidence type="ECO:0000313" key="4">
    <source>
        <dbReference type="Proteomes" id="UP000433493"/>
    </source>
</evidence>
<proteinExistence type="inferred from homology"/>
<dbReference type="InterPro" id="IPR023393">
    <property type="entry name" value="START-like_dom_sf"/>
</dbReference>
<comment type="caution">
    <text evidence="3">The sequence shown here is derived from an EMBL/GenBank/DDBJ whole genome shotgun (WGS) entry which is preliminary data.</text>
</comment>
<gene>
    <name evidence="3" type="ORF">F8O05_05140</name>
</gene>
<name>A0A7J5BFL0_9MICO</name>
<organism evidence="3 4">
    <name type="scientific">Gulosibacter chungangensis</name>
    <dbReference type="NCBI Taxonomy" id="979746"/>
    <lineage>
        <taxon>Bacteria</taxon>
        <taxon>Bacillati</taxon>
        <taxon>Actinomycetota</taxon>
        <taxon>Actinomycetes</taxon>
        <taxon>Micrococcales</taxon>
        <taxon>Microbacteriaceae</taxon>
        <taxon>Gulosibacter</taxon>
    </lineage>
</organism>
<dbReference type="Gene3D" id="3.30.530.20">
    <property type="match status" value="1"/>
</dbReference>
<evidence type="ECO:0000256" key="1">
    <source>
        <dbReference type="ARBA" id="ARBA00006817"/>
    </source>
</evidence>
<keyword evidence="4" id="KW-1185">Reference proteome</keyword>
<dbReference type="Pfam" id="PF08327">
    <property type="entry name" value="AHSA1"/>
    <property type="match status" value="1"/>
</dbReference>
<dbReference type="SUPFAM" id="SSF55961">
    <property type="entry name" value="Bet v1-like"/>
    <property type="match status" value="1"/>
</dbReference>
<sequence length="146" mass="16351">MPFDPSLDISIRFKAPATEVWSALTDEQAVAKWWPAFRMRIKRPGGDKFTVNAGPGAPPKSRQRVKIKILKIVPHEEIRLKLHSEPGAFDSVVHIYLSQLKHKSRLRVVESGLPDNGSSHQIVTECREAWRTALSAISEYVDGATP</sequence>
<reference evidence="3 4" key="1">
    <citation type="submission" date="2019-09" db="EMBL/GenBank/DDBJ databases">
        <title>Phylogeny of genus Pseudoclavibacter and closely related genus.</title>
        <authorList>
            <person name="Li Y."/>
        </authorList>
    </citation>
    <scope>NUCLEOTIDE SEQUENCE [LARGE SCALE GENOMIC DNA]</scope>
    <source>
        <strain evidence="3 4">KCTC 13959</strain>
    </source>
</reference>
<dbReference type="RefSeq" id="WP_158051666.1">
    <property type="nucleotide sequence ID" value="NZ_WBKB01000002.1"/>
</dbReference>
<dbReference type="Proteomes" id="UP000433493">
    <property type="component" value="Unassembled WGS sequence"/>
</dbReference>